<comment type="caution">
    <text evidence="1">The sequence shown here is derived from an EMBL/GenBank/DDBJ whole genome shotgun (WGS) entry which is preliminary data.</text>
</comment>
<evidence type="ECO:0008006" key="3">
    <source>
        <dbReference type="Google" id="ProtNLM"/>
    </source>
</evidence>
<protein>
    <recommendedName>
        <fullName evidence="3">Lipoprotein</fullName>
    </recommendedName>
</protein>
<dbReference type="AlphaFoldDB" id="A0A2W1L6V4"/>
<organism evidence="1 2">
    <name type="scientific">Paenibacillus sambharensis</name>
    <dbReference type="NCBI Taxonomy" id="1803190"/>
    <lineage>
        <taxon>Bacteria</taxon>
        <taxon>Bacillati</taxon>
        <taxon>Bacillota</taxon>
        <taxon>Bacilli</taxon>
        <taxon>Bacillales</taxon>
        <taxon>Paenibacillaceae</taxon>
        <taxon>Paenibacillus</taxon>
    </lineage>
</organism>
<dbReference type="Proteomes" id="UP000249522">
    <property type="component" value="Unassembled WGS sequence"/>
</dbReference>
<keyword evidence="2" id="KW-1185">Reference proteome</keyword>
<dbReference type="PROSITE" id="PS51257">
    <property type="entry name" value="PROKAR_LIPOPROTEIN"/>
    <property type="match status" value="1"/>
</dbReference>
<gene>
    <name evidence="1" type="ORF">DNH61_16405</name>
</gene>
<sequence>MKGSKEGEGSMVKVKMRQAVILSILAAAVLLGGCSNNTADKQVNKEVTEPAETINDAVEAEMSSEELLREFDKVVSEAETALQVRQFIDEHIAQAAVEDADIMVRGLLDYYEKNLSAAEASVSESSLQMALLQADWPVEGDSLEQLEPPHRKLVQALQDGGYKLETQEGYIYPVVDYGSLQEYKPYITEELSGYIEVKALESDQRTASDAAIVISWDELAGRALAAEEFVRKYPDSPEYEEVLTLLERYMAVYLQGLDNTPIYDYQTLGLEEDVRASYTKAATEKPETTVGTIVKGYLDVLKAADYQVMTGSGVDQQLVPEVKAYQERLKQMIWDHLPS</sequence>
<evidence type="ECO:0000313" key="1">
    <source>
        <dbReference type="EMBL" id="PZD94549.1"/>
    </source>
</evidence>
<reference evidence="1 2" key="1">
    <citation type="submission" date="2018-06" db="EMBL/GenBank/DDBJ databases">
        <title>Paenibacillus imtechensis sp. nov.</title>
        <authorList>
            <person name="Pinnaka A.K."/>
            <person name="Singh H."/>
            <person name="Kaur M."/>
        </authorList>
    </citation>
    <scope>NUCLEOTIDE SEQUENCE [LARGE SCALE GENOMIC DNA]</scope>
    <source>
        <strain evidence="1 2">SMB1</strain>
    </source>
</reference>
<proteinExistence type="predicted"/>
<accession>A0A2W1L6V4</accession>
<dbReference type="EMBL" id="QKRB01000051">
    <property type="protein sequence ID" value="PZD94549.1"/>
    <property type="molecule type" value="Genomic_DNA"/>
</dbReference>
<name>A0A2W1L6V4_9BACL</name>
<evidence type="ECO:0000313" key="2">
    <source>
        <dbReference type="Proteomes" id="UP000249522"/>
    </source>
</evidence>